<dbReference type="EMBL" id="LUKE01000003">
    <property type="protein sequence ID" value="KYG64039.1"/>
    <property type="molecule type" value="Genomic_DNA"/>
</dbReference>
<dbReference type="Gene3D" id="2.160.20.10">
    <property type="entry name" value="Single-stranded right-handed beta-helix, Pectin lyase-like"/>
    <property type="match status" value="1"/>
</dbReference>
<feature type="chain" id="PRO_5007573057" description="Right handed beta helix domain-containing protein" evidence="1">
    <location>
        <begin position="26"/>
        <end position="345"/>
    </location>
</feature>
<dbReference type="InterPro" id="IPR012334">
    <property type="entry name" value="Pectin_lyas_fold"/>
</dbReference>
<feature type="domain" description="Right handed beta helix" evidence="2">
    <location>
        <begin position="155"/>
        <end position="322"/>
    </location>
</feature>
<accession>A0A150WJV4</accession>
<dbReference type="Pfam" id="PF13229">
    <property type="entry name" value="Beta_helix"/>
    <property type="match status" value="1"/>
</dbReference>
<dbReference type="InterPro" id="IPR011050">
    <property type="entry name" value="Pectin_lyase_fold/virulence"/>
</dbReference>
<protein>
    <recommendedName>
        <fullName evidence="2">Right handed beta helix domain-containing protein</fullName>
    </recommendedName>
</protein>
<evidence type="ECO:0000256" key="1">
    <source>
        <dbReference type="SAM" id="SignalP"/>
    </source>
</evidence>
<sequence length="345" mass="37810">MRPTFRMLLSALAFSTAFIPALSEAIPFPQPRINDECQFIRDKIDSLSKSGGVVKIPAGTYTCKAPIIIARDNVMLKGAERTKTILRLADYIHVPLLVVGHPHTIVREGTLVTPWRVKNIVVKDMTFDGNRAKHYVSRECGETHCDGDVTSIRNNAISIRGASHVTIQDVTAHSSISGGLVTEKFCDNLKIINFESHSNFFDGFAGYETENSEFINVNLHNNRGAGVSIDIRFNNNVFKGGQLYMNNDVGIFARDLHGNRFEDLKIINSGSFGVFLASTFAGKPELCARDNTFSGVKIIGSGKQAIRVNDLCAGNRIENKSFFRGNLGCVSDDGQTSVAADTQCD</sequence>
<dbReference type="InterPro" id="IPR039448">
    <property type="entry name" value="Beta_helix"/>
</dbReference>
<keyword evidence="1" id="KW-0732">Signal</keyword>
<name>A0A150WJV4_BDEBC</name>
<gene>
    <name evidence="3" type="ORF">AZI86_14635</name>
</gene>
<organism evidence="3 4">
    <name type="scientific">Bdellovibrio bacteriovorus</name>
    <dbReference type="NCBI Taxonomy" id="959"/>
    <lineage>
        <taxon>Bacteria</taxon>
        <taxon>Pseudomonadati</taxon>
        <taxon>Bdellovibrionota</taxon>
        <taxon>Bdellovibrionia</taxon>
        <taxon>Bdellovibrionales</taxon>
        <taxon>Pseudobdellovibrionaceae</taxon>
        <taxon>Bdellovibrio</taxon>
    </lineage>
</organism>
<reference evidence="3 4" key="1">
    <citation type="submission" date="2016-03" db="EMBL/GenBank/DDBJ databases">
        <authorList>
            <person name="Ploux O."/>
        </authorList>
    </citation>
    <scope>NUCLEOTIDE SEQUENCE [LARGE SCALE GENOMIC DNA]</scope>
    <source>
        <strain evidence="3 4">R0</strain>
    </source>
</reference>
<dbReference type="Proteomes" id="UP000075320">
    <property type="component" value="Unassembled WGS sequence"/>
</dbReference>
<dbReference type="SUPFAM" id="SSF51126">
    <property type="entry name" value="Pectin lyase-like"/>
    <property type="match status" value="1"/>
</dbReference>
<feature type="signal peptide" evidence="1">
    <location>
        <begin position="1"/>
        <end position="25"/>
    </location>
</feature>
<keyword evidence="4" id="KW-1185">Reference proteome</keyword>
<comment type="caution">
    <text evidence="3">The sequence shown here is derived from an EMBL/GenBank/DDBJ whole genome shotgun (WGS) entry which is preliminary data.</text>
</comment>
<dbReference type="InterPro" id="IPR006626">
    <property type="entry name" value="PbH1"/>
</dbReference>
<evidence type="ECO:0000313" key="4">
    <source>
        <dbReference type="Proteomes" id="UP000075320"/>
    </source>
</evidence>
<dbReference type="OrthoDB" id="5696494at2"/>
<evidence type="ECO:0000313" key="3">
    <source>
        <dbReference type="EMBL" id="KYG64039.1"/>
    </source>
</evidence>
<dbReference type="AlphaFoldDB" id="A0A150WJV4"/>
<dbReference type="SMART" id="SM00710">
    <property type="entry name" value="PbH1"/>
    <property type="match status" value="5"/>
</dbReference>
<dbReference type="RefSeq" id="WP_061836005.1">
    <property type="nucleotide sequence ID" value="NZ_LUKE01000003.1"/>
</dbReference>
<evidence type="ECO:0000259" key="2">
    <source>
        <dbReference type="Pfam" id="PF13229"/>
    </source>
</evidence>
<proteinExistence type="predicted"/>